<protein>
    <recommendedName>
        <fullName evidence="8">AN1-type domain-containing protein</fullName>
    </recommendedName>
</protein>
<reference evidence="9" key="2">
    <citation type="submission" date="2025-09" db="UniProtKB">
        <authorList>
            <consortium name="Ensembl"/>
        </authorList>
    </citation>
    <scope>IDENTIFICATION</scope>
</reference>
<feature type="signal peptide" evidence="7">
    <location>
        <begin position="1"/>
        <end position="32"/>
    </location>
</feature>
<feature type="domain" description="AN1-type" evidence="8">
    <location>
        <begin position="97"/>
        <end position="145"/>
    </location>
</feature>
<keyword evidence="1" id="KW-0479">Metal-binding</keyword>
<evidence type="ECO:0000256" key="1">
    <source>
        <dbReference type="ARBA" id="ARBA00022723"/>
    </source>
</evidence>
<keyword evidence="2" id="KW-0677">Repeat</keyword>
<keyword evidence="6" id="KW-0812">Transmembrane</keyword>
<reference evidence="9" key="1">
    <citation type="submission" date="2025-08" db="UniProtKB">
        <authorList>
            <consortium name="Ensembl"/>
        </authorList>
    </citation>
    <scope>IDENTIFICATION</scope>
</reference>
<dbReference type="SMART" id="SM00154">
    <property type="entry name" value="ZnF_AN1"/>
    <property type="match status" value="2"/>
</dbReference>
<name>A0A8C4QTD5_EPTBU</name>
<evidence type="ECO:0000256" key="4">
    <source>
        <dbReference type="ARBA" id="ARBA00022833"/>
    </source>
</evidence>
<evidence type="ECO:0000256" key="6">
    <source>
        <dbReference type="SAM" id="Phobius"/>
    </source>
</evidence>
<feature type="chain" id="PRO_5034163799" description="AN1-type domain-containing protein" evidence="7">
    <location>
        <begin position="33"/>
        <end position="205"/>
    </location>
</feature>
<dbReference type="SUPFAM" id="SSF118310">
    <property type="entry name" value="AN1-like Zinc finger"/>
    <property type="match status" value="2"/>
</dbReference>
<proteinExistence type="predicted"/>
<dbReference type="InterPro" id="IPR057357">
    <property type="entry name" value="Znf-C2H2_ZFAND2A/B"/>
</dbReference>
<dbReference type="PANTHER" id="PTHR14677">
    <property type="entry name" value="ARSENITE INDUCUBLE RNA ASSOCIATED PROTEIN AIP-1-RELATED"/>
    <property type="match status" value="1"/>
</dbReference>
<evidence type="ECO:0000313" key="10">
    <source>
        <dbReference type="Proteomes" id="UP000694388"/>
    </source>
</evidence>
<feature type="domain" description="AN1-type" evidence="8">
    <location>
        <begin position="9"/>
        <end position="57"/>
    </location>
</feature>
<dbReference type="GO" id="GO:0005783">
    <property type="term" value="C:endoplasmic reticulum"/>
    <property type="evidence" value="ECO:0007669"/>
    <property type="project" value="TreeGrafter"/>
</dbReference>
<dbReference type="InterPro" id="IPR000058">
    <property type="entry name" value="Znf_AN1"/>
</dbReference>
<feature type="transmembrane region" description="Helical" evidence="6">
    <location>
        <begin position="177"/>
        <end position="200"/>
    </location>
</feature>
<evidence type="ECO:0000259" key="8">
    <source>
        <dbReference type="PROSITE" id="PS51039"/>
    </source>
</evidence>
<dbReference type="Pfam" id="PF25403">
    <property type="entry name" value="zf-C2H2_ZFAND2"/>
    <property type="match status" value="1"/>
</dbReference>
<dbReference type="Gene3D" id="4.10.1110.10">
    <property type="entry name" value="AN1-like Zinc finger"/>
    <property type="match status" value="2"/>
</dbReference>
<dbReference type="PROSITE" id="PS51039">
    <property type="entry name" value="ZF_AN1"/>
    <property type="match status" value="2"/>
</dbReference>
<dbReference type="AlphaFoldDB" id="A0A8C4QTD5"/>
<keyword evidence="6" id="KW-0472">Membrane</keyword>
<organism evidence="9 10">
    <name type="scientific">Eptatretus burgeri</name>
    <name type="common">Inshore hagfish</name>
    <dbReference type="NCBI Taxonomy" id="7764"/>
    <lineage>
        <taxon>Eukaryota</taxon>
        <taxon>Metazoa</taxon>
        <taxon>Chordata</taxon>
        <taxon>Craniata</taxon>
        <taxon>Vertebrata</taxon>
        <taxon>Cyclostomata</taxon>
        <taxon>Myxini</taxon>
        <taxon>Myxiniformes</taxon>
        <taxon>Myxinidae</taxon>
        <taxon>Eptatretinae</taxon>
        <taxon>Eptatretus</taxon>
    </lineage>
</organism>
<dbReference type="GeneTree" id="ENSGT00940000167589"/>
<keyword evidence="6" id="KW-1133">Transmembrane helix</keyword>
<keyword evidence="3 5" id="KW-0863">Zinc-finger</keyword>
<dbReference type="GO" id="GO:0008270">
    <property type="term" value="F:zinc ion binding"/>
    <property type="evidence" value="ECO:0007669"/>
    <property type="project" value="UniProtKB-KW"/>
</dbReference>
<evidence type="ECO:0000313" key="9">
    <source>
        <dbReference type="Ensembl" id="ENSEBUP00000020306.1"/>
    </source>
</evidence>
<keyword evidence="10" id="KW-1185">Reference proteome</keyword>
<dbReference type="InterPro" id="IPR035896">
    <property type="entry name" value="AN1-like_Znf"/>
</dbReference>
<dbReference type="PANTHER" id="PTHR14677:SF20">
    <property type="entry name" value="ZINC FINGER AN1-TYPE CONTAINING 2A-RELATED"/>
    <property type="match status" value="1"/>
</dbReference>
<dbReference type="Pfam" id="PF01428">
    <property type="entry name" value="zf-AN1"/>
    <property type="match status" value="2"/>
</dbReference>
<evidence type="ECO:0000256" key="3">
    <source>
        <dbReference type="ARBA" id="ARBA00022771"/>
    </source>
</evidence>
<keyword evidence="7" id="KW-0732">Signal</keyword>
<dbReference type="Proteomes" id="UP000694388">
    <property type="component" value="Unplaced"/>
</dbReference>
<sequence>MIPGCPPPSHSVAQCYVYVLLILDFLPMKCDACEKIFCKDHFIYRDHNCPSAYKKDVQVPLCPLCGRPVPVPKGVLPDVGVGQHMDNDCKAGAERRKGITTRCTIRGCKQRDFVQVICSTCGGGFCIRHRHPPDHEMTCAVLQTEEEALQIALQLSLSDNRIHLDADLQFFGRAHIYVVNLVLQFFHIIICAISKLVFVIQNLQE</sequence>
<dbReference type="Ensembl" id="ENSEBUT00000020881.1">
    <property type="protein sequence ID" value="ENSEBUP00000020306.1"/>
    <property type="gene ID" value="ENSEBUG00000012597.1"/>
</dbReference>
<dbReference type="GO" id="GO:0045047">
    <property type="term" value="P:protein targeting to ER"/>
    <property type="evidence" value="ECO:0007669"/>
    <property type="project" value="TreeGrafter"/>
</dbReference>
<evidence type="ECO:0000256" key="2">
    <source>
        <dbReference type="ARBA" id="ARBA00022737"/>
    </source>
</evidence>
<evidence type="ECO:0000256" key="5">
    <source>
        <dbReference type="PROSITE-ProRule" id="PRU00449"/>
    </source>
</evidence>
<keyword evidence="4" id="KW-0862">Zinc</keyword>
<dbReference type="GO" id="GO:0043161">
    <property type="term" value="P:proteasome-mediated ubiquitin-dependent protein catabolic process"/>
    <property type="evidence" value="ECO:0007669"/>
    <property type="project" value="TreeGrafter"/>
</dbReference>
<accession>A0A8C4QTD5</accession>
<evidence type="ECO:0000256" key="7">
    <source>
        <dbReference type="SAM" id="SignalP"/>
    </source>
</evidence>